<dbReference type="Proteomes" id="UP000315496">
    <property type="component" value="Chromosome 1"/>
</dbReference>
<evidence type="ECO:0000313" key="1">
    <source>
        <dbReference type="EMBL" id="TNJ29838.1"/>
    </source>
</evidence>
<evidence type="ECO:0000313" key="2">
    <source>
        <dbReference type="Proteomes" id="UP000315496"/>
    </source>
</evidence>
<dbReference type="VEuPathDB" id="GiardiaDB:GMRT_15513"/>
<dbReference type="AlphaFoldDB" id="A0A4Z1T2G1"/>
<protein>
    <submittedName>
        <fullName evidence="1">Uncharacterized protein</fullName>
    </submittedName>
</protein>
<dbReference type="EMBL" id="VDLU01000001">
    <property type="protein sequence ID" value="TNJ29838.1"/>
    <property type="molecule type" value="Genomic_DNA"/>
</dbReference>
<comment type="caution">
    <text evidence="1">The sequence shown here is derived from an EMBL/GenBank/DDBJ whole genome shotgun (WGS) entry which is preliminary data.</text>
</comment>
<sequence length="303" mass="33677">MSDILKPLRQLALLYPASDPCISLECLVTRVDDDVSSSLSIGKDLDFVRPISLPDVPPKYDVVRRTHRGFVSELAALLTPYAGDLVKRILNTFRTHLFQRRARSMPKLTSTMLGQFEYQGGNWWLHLDNHRSITRLSDPTASPEPESISFRNKTNLTPIGKTQTKTFDGLLDKTTSTSSGLNLLELAVGVSAEKVLSSFIEDSSQQQNRYTPEQVGYNPIVIYDGNSDSMGELLGQEVPVVYLPKTLDEPPLILDEVSSTDDSALYVDMIHLGDQKDSHARTRKVADADLWGVKSLRAAIDNT</sequence>
<gene>
    <name evidence="1" type="ORF">GMRT_15513</name>
</gene>
<keyword evidence="2" id="KW-1185">Reference proteome</keyword>
<name>A0A4Z1T2G1_GIAMU</name>
<proteinExistence type="predicted"/>
<organism evidence="1 2">
    <name type="scientific">Giardia muris</name>
    <dbReference type="NCBI Taxonomy" id="5742"/>
    <lineage>
        <taxon>Eukaryota</taxon>
        <taxon>Metamonada</taxon>
        <taxon>Diplomonadida</taxon>
        <taxon>Hexamitidae</taxon>
        <taxon>Giardiinae</taxon>
        <taxon>Giardia</taxon>
    </lineage>
</organism>
<reference evidence="1 2" key="1">
    <citation type="submission" date="2019-05" db="EMBL/GenBank/DDBJ databases">
        <title>The compact genome of Giardia muris reveals important steps in the evolution of intestinal protozoan parasites.</title>
        <authorList>
            <person name="Xu F."/>
            <person name="Jimenez-Gonzalez A."/>
            <person name="Einarsson E."/>
            <person name="Astvaldsson A."/>
            <person name="Peirasmaki D."/>
            <person name="Eckmann L."/>
            <person name="Andersson J.O."/>
            <person name="Svard S.G."/>
            <person name="Jerlstrom-Hultqvist J."/>
        </authorList>
    </citation>
    <scope>NUCLEOTIDE SEQUENCE [LARGE SCALE GENOMIC DNA]</scope>
    <source>
        <strain evidence="1 2">Roberts-Thomson</strain>
    </source>
</reference>
<accession>A0A4Z1T2G1</accession>